<gene>
    <name evidence="1" type="ORF">BD289DRAFT_455439</name>
</gene>
<evidence type="ECO:0000313" key="2">
    <source>
        <dbReference type="Proteomes" id="UP000241462"/>
    </source>
</evidence>
<proteinExistence type="predicted"/>
<name>A0A2T2ZZQ3_9PEZI</name>
<reference evidence="1 2" key="1">
    <citation type="journal article" date="2018" name="Mycol. Prog.">
        <title>Coniella lustricola, a new species from submerged detritus.</title>
        <authorList>
            <person name="Raudabaugh D.B."/>
            <person name="Iturriaga T."/>
            <person name="Carver A."/>
            <person name="Mondo S."/>
            <person name="Pangilinan J."/>
            <person name="Lipzen A."/>
            <person name="He G."/>
            <person name="Amirebrahimi M."/>
            <person name="Grigoriev I.V."/>
            <person name="Miller A.N."/>
        </authorList>
    </citation>
    <scope>NUCLEOTIDE SEQUENCE [LARGE SCALE GENOMIC DNA]</scope>
    <source>
        <strain evidence="1 2">B22-T-1</strain>
    </source>
</reference>
<evidence type="ECO:0000313" key="1">
    <source>
        <dbReference type="EMBL" id="PSR80189.1"/>
    </source>
</evidence>
<dbReference type="AlphaFoldDB" id="A0A2T2ZZQ3"/>
<sequence length="166" mass="18953">MPSQQTSPQVSGVDTDCRDGKIDTELPGDVIGTITTTQFLRHVLRAVNRSKHGAKKTDKLRRCAMRDEMWDLVCQLQYSASQERPYNQRVADQIRHWLAANFDAGGPVQDELQADFEMLLSMKEAVAEARKKQLAAKQEARDLAERAMLEWDVIEDVHSEEEWLVI</sequence>
<protein>
    <submittedName>
        <fullName evidence="1">Uncharacterized protein</fullName>
    </submittedName>
</protein>
<dbReference type="Proteomes" id="UP000241462">
    <property type="component" value="Unassembled WGS sequence"/>
</dbReference>
<keyword evidence="2" id="KW-1185">Reference proteome</keyword>
<organism evidence="1 2">
    <name type="scientific">Coniella lustricola</name>
    <dbReference type="NCBI Taxonomy" id="2025994"/>
    <lineage>
        <taxon>Eukaryota</taxon>
        <taxon>Fungi</taxon>
        <taxon>Dikarya</taxon>
        <taxon>Ascomycota</taxon>
        <taxon>Pezizomycotina</taxon>
        <taxon>Sordariomycetes</taxon>
        <taxon>Sordariomycetidae</taxon>
        <taxon>Diaporthales</taxon>
        <taxon>Schizoparmaceae</taxon>
        <taxon>Coniella</taxon>
    </lineage>
</organism>
<accession>A0A2T2ZZQ3</accession>
<dbReference type="InParanoid" id="A0A2T2ZZQ3"/>
<dbReference type="EMBL" id="KZ678538">
    <property type="protein sequence ID" value="PSR80189.1"/>
    <property type="molecule type" value="Genomic_DNA"/>
</dbReference>